<evidence type="ECO:0000313" key="2">
    <source>
        <dbReference type="Proteomes" id="UP001552299"/>
    </source>
</evidence>
<keyword evidence="2" id="KW-1185">Reference proteome</keyword>
<evidence type="ECO:0008006" key="3">
    <source>
        <dbReference type="Google" id="ProtNLM"/>
    </source>
</evidence>
<dbReference type="Gene3D" id="1.25.40.10">
    <property type="entry name" value="Tetratricopeptide repeat domain"/>
    <property type="match status" value="1"/>
</dbReference>
<reference evidence="1 2" key="1">
    <citation type="journal article" date="2024" name="Plant Biotechnol. J.">
        <title>Dendrobium thyrsiflorum genome and its molecular insights into genes involved in important horticultural traits.</title>
        <authorList>
            <person name="Chen B."/>
            <person name="Wang J.Y."/>
            <person name="Zheng P.J."/>
            <person name="Li K.L."/>
            <person name="Liang Y.M."/>
            <person name="Chen X.F."/>
            <person name="Zhang C."/>
            <person name="Zhao X."/>
            <person name="He X."/>
            <person name="Zhang G.Q."/>
            <person name="Liu Z.J."/>
            <person name="Xu Q."/>
        </authorList>
    </citation>
    <scope>NUCLEOTIDE SEQUENCE [LARGE SCALE GENOMIC DNA]</scope>
    <source>
        <strain evidence="1">GZMU011</strain>
    </source>
</reference>
<sequence>MAVLYQALCLHGYLVRSGFSFKVYVTSALVDLYSKCGSLEDAVRVFECSFEKDVVLWSSMIADLTALPLFQSYLHAVIMLKDYLRLILPILDTILMANLYASGGKWNHVEAVKRFIKERGMRKIPGYSTVEAGNEIHKYLSGEKIHQQMDLASNSKLFAPEKGWVQMGQNCTPSFIEDLQPNCRSQCPLATGNYSVGTPDVAYVRITARQQKSN</sequence>
<dbReference type="InterPro" id="IPR046960">
    <property type="entry name" value="PPR_At4g14850-like_plant"/>
</dbReference>
<gene>
    <name evidence="1" type="ORF">M5K25_001804</name>
</gene>
<accession>A0ABD0W448</accession>
<name>A0ABD0W448_DENTH</name>
<comment type="caution">
    <text evidence="1">The sequence shown here is derived from an EMBL/GenBank/DDBJ whole genome shotgun (WGS) entry which is preliminary data.</text>
</comment>
<evidence type="ECO:0000313" key="1">
    <source>
        <dbReference type="EMBL" id="KAL0927613.1"/>
    </source>
</evidence>
<protein>
    <recommendedName>
        <fullName evidence="3">Pentatricopeptide repeat-containing protein</fullName>
    </recommendedName>
</protein>
<dbReference type="InterPro" id="IPR046848">
    <property type="entry name" value="E_motif"/>
</dbReference>
<dbReference type="AlphaFoldDB" id="A0ABD0W448"/>
<dbReference type="EMBL" id="JANQDX010000002">
    <property type="protein sequence ID" value="KAL0927613.1"/>
    <property type="molecule type" value="Genomic_DNA"/>
</dbReference>
<organism evidence="1 2">
    <name type="scientific">Dendrobium thyrsiflorum</name>
    <name type="common">Pinecone-like raceme dendrobium</name>
    <name type="synonym">Orchid</name>
    <dbReference type="NCBI Taxonomy" id="117978"/>
    <lineage>
        <taxon>Eukaryota</taxon>
        <taxon>Viridiplantae</taxon>
        <taxon>Streptophyta</taxon>
        <taxon>Embryophyta</taxon>
        <taxon>Tracheophyta</taxon>
        <taxon>Spermatophyta</taxon>
        <taxon>Magnoliopsida</taxon>
        <taxon>Liliopsida</taxon>
        <taxon>Asparagales</taxon>
        <taxon>Orchidaceae</taxon>
        <taxon>Epidendroideae</taxon>
        <taxon>Malaxideae</taxon>
        <taxon>Dendrobiinae</taxon>
        <taxon>Dendrobium</taxon>
    </lineage>
</organism>
<proteinExistence type="predicted"/>
<dbReference type="Proteomes" id="UP001552299">
    <property type="component" value="Unassembled WGS sequence"/>
</dbReference>
<dbReference type="PANTHER" id="PTHR47926">
    <property type="entry name" value="PENTATRICOPEPTIDE REPEAT-CONTAINING PROTEIN"/>
    <property type="match status" value="1"/>
</dbReference>
<dbReference type="Pfam" id="PF20431">
    <property type="entry name" value="E_motif"/>
    <property type="match status" value="1"/>
</dbReference>
<dbReference type="InterPro" id="IPR011990">
    <property type="entry name" value="TPR-like_helical_dom_sf"/>
</dbReference>
<dbReference type="PANTHER" id="PTHR47926:SF431">
    <property type="entry name" value="PENTATRICOPEPTIDE REPEAT-CONTAINING PROTEIN-RELATED"/>
    <property type="match status" value="1"/>
</dbReference>